<gene>
    <name evidence="1" type="ORF">SAMN02745148_01691</name>
</gene>
<sequence>MIVCPYGKVSLGFRLKEDCRGRCSGVGQEDPLRLDLSEYNAFTLCDEDAVGVVSTGSLYAKKPLKAARINLYSKEVSIDCPVSAVCERGGDVFSWKAYDENEFIFTGGSLSQKGIELGEERVFFLKSEVDGLEIHWERFFPEKDSVSEYEAGPWSTQLLIDLNIAFEHFYSNGVLEEIEEEWKKGEGKNTIAKWFEERWGDGVAPKYSVEKACEIIDPDNNCLYDLTLFGVSEEDLRRNQSKATKLMVMVDVAAKRKYERDRLYAQEKTLVPELGKAGKVTQKLGYAISGIVKRTPFRGRS</sequence>
<reference evidence="1 2" key="1">
    <citation type="submission" date="2016-11" db="EMBL/GenBank/DDBJ databases">
        <authorList>
            <person name="Jaros S."/>
            <person name="Januszkiewicz K."/>
            <person name="Wedrychowicz H."/>
        </authorList>
    </citation>
    <scope>NUCLEOTIDE SEQUENCE [LARGE SCALE GENOMIC DNA]</scope>
    <source>
        <strain evidence="1 2">DSM 19980</strain>
    </source>
</reference>
<dbReference type="EMBL" id="FQUJ01000006">
    <property type="protein sequence ID" value="SHF04317.1"/>
    <property type="molecule type" value="Genomic_DNA"/>
</dbReference>
<evidence type="ECO:0000313" key="1">
    <source>
        <dbReference type="EMBL" id="SHF04317.1"/>
    </source>
</evidence>
<proteinExistence type="predicted"/>
<dbReference type="Proteomes" id="UP000184346">
    <property type="component" value="Unassembled WGS sequence"/>
</dbReference>
<protein>
    <submittedName>
        <fullName evidence="1">Uncharacterized protein</fullName>
    </submittedName>
</protein>
<name>A0A1M4YEV9_9GAMM</name>
<evidence type="ECO:0000313" key="2">
    <source>
        <dbReference type="Proteomes" id="UP000184346"/>
    </source>
</evidence>
<dbReference type="AlphaFoldDB" id="A0A1M4YEV9"/>
<accession>A0A1M4YEV9</accession>
<keyword evidence="2" id="KW-1185">Reference proteome</keyword>
<organism evidence="1 2">
    <name type="scientific">Modicisalibacter ilicicola DSM 19980</name>
    <dbReference type="NCBI Taxonomy" id="1121942"/>
    <lineage>
        <taxon>Bacteria</taxon>
        <taxon>Pseudomonadati</taxon>
        <taxon>Pseudomonadota</taxon>
        <taxon>Gammaproteobacteria</taxon>
        <taxon>Oceanospirillales</taxon>
        <taxon>Halomonadaceae</taxon>
        <taxon>Modicisalibacter</taxon>
    </lineage>
</organism>